<dbReference type="SUPFAM" id="SSF52833">
    <property type="entry name" value="Thioredoxin-like"/>
    <property type="match status" value="1"/>
</dbReference>
<comment type="catalytic activity">
    <reaction evidence="6">
        <text>RX + glutathione = an S-substituted glutathione + a halide anion + H(+)</text>
        <dbReference type="Rhea" id="RHEA:16437"/>
        <dbReference type="ChEBI" id="CHEBI:15378"/>
        <dbReference type="ChEBI" id="CHEBI:16042"/>
        <dbReference type="ChEBI" id="CHEBI:17792"/>
        <dbReference type="ChEBI" id="CHEBI:57925"/>
        <dbReference type="ChEBI" id="CHEBI:90779"/>
        <dbReference type="EC" id="2.5.1.18"/>
    </reaction>
</comment>
<protein>
    <recommendedName>
        <fullName evidence="3">glutathione transferase</fullName>
        <ecNumber evidence="3">2.5.1.18</ecNumber>
    </recommendedName>
    <alternativeName>
        <fullName evidence="5">GST class-theta</fullName>
    </alternativeName>
</protein>
<dbReference type="InterPro" id="IPR040079">
    <property type="entry name" value="Glutathione_S-Trfase"/>
</dbReference>
<dbReference type="EC" id="2.5.1.18" evidence="3"/>
<dbReference type="Gene3D" id="3.40.30.10">
    <property type="entry name" value="Glutaredoxin"/>
    <property type="match status" value="1"/>
</dbReference>
<evidence type="ECO:0000256" key="5">
    <source>
        <dbReference type="ARBA" id="ARBA00041523"/>
    </source>
</evidence>
<dbReference type="CDD" id="cd03177">
    <property type="entry name" value="GST_C_Delta_Epsilon"/>
    <property type="match status" value="1"/>
</dbReference>
<dbReference type="SFLD" id="SFLDG00358">
    <property type="entry name" value="Main_(cytGST)"/>
    <property type="match status" value="1"/>
</dbReference>
<dbReference type="AlphaFoldDB" id="A0A9P0IIH5"/>
<evidence type="ECO:0000256" key="3">
    <source>
        <dbReference type="ARBA" id="ARBA00012452"/>
    </source>
</evidence>
<dbReference type="Pfam" id="PF02798">
    <property type="entry name" value="GST_N"/>
    <property type="match status" value="1"/>
</dbReference>
<dbReference type="InterPro" id="IPR036249">
    <property type="entry name" value="Thioredoxin-like_sf"/>
</dbReference>
<dbReference type="PROSITE" id="PS50404">
    <property type="entry name" value="GST_NTER"/>
    <property type="match status" value="1"/>
</dbReference>
<sequence>MKLYYADILPQSRYNHKKVHLILPFQQLLFNTFLIRTALMTIRNLNIEVELIHVNFSRGENKNEEFLKLNPAGQVPVLVEDDGFILTESRAIIAYLVASRDENSSLYPLNDPIKRALIDERLHFDATTVFHSHVQILHPMIANSDPKIPEEKKKILRNVLSVLNGFLDNKNWFTGESPTIADFSILSNLIVILCAGIRIESYKNLSVWFSRCKGLTGFEENYKGGRMVMELLKKKNLPPISL</sequence>
<dbReference type="OrthoDB" id="422574at2759"/>
<evidence type="ECO:0000256" key="6">
    <source>
        <dbReference type="ARBA" id="ARBA00047960"/>
    </source>
</evidence>
<dbReference type="Gene3D" id="1.20.1050.10">
    <property type="match status" value="1"/>
</dbReference>
<dbReference type="PANTHER" id="PTHR43969">
    <property type="entry name" value="GLUTATHIONE S TRANSFERASE D10, ISOFORM A-RELATED"/>
    <property type="match status" value="1"/>
</dbReference>
<evidence type="ECO:0000256" key="1">
    <source>
        <dbReference type="ARBA" id="ARBA00009899"/>
    </source>
</evidence>
<keyword evidence="4" id="KW-0808">Transferase</keyword>
<proteinExistence type="inferred from homology"/>
<evidence type="ECO:0000313" key="9">
    <source>
        <dbReference type="EMBL" id="CAH1707327.1"/>
    </source>
</evidence>
<feature type="domain" description="GST N-terminal" evidence="7">
    <location>
        <begin position="1"/>
        <end position="104"/>
    </location>
</feature>
<dbReference type="SFLD" id="SFLDS00019">
    <property type="entry name" value="Glutathione_Transferase_(cytos"/>
    <property type="match status" value="1"/>
</dbReference>
<dbReference type="InterPro" id="IPR004045">
    <property type="entry name" value="Glutathione_S-Trfase_N"/>
</dbReference>
<evidence type="ECO:0000256" key="2">
    <source>
        <dbReference type="ARBA" id="ARBA00011738"/>
    </source>
</evidence>
<organism evidence="9 10">
    <name type="scientific">Chironomus riparius</name>
    <dbReference type="NCBI Taxonomy" id="315576"/>
    <lineage>
        <taxon>Eukaryota</taxon>
        <taxon>Metazoa</taxon>
        <taxon>Ecdysozoa</taxon>
        <taxon>Arthropoda</taxon>
        <taxon>Hexapoda</taxon>
        <taxon>Insecta</taxon>
        <taxon>Pterygota</taxon>
        <taxon>Neoptera</taxon>
        <taxon>Endopterygota</taxon>
        <taxon>Diptera</taxon>
        <taxon>Nematocera</taxon>
        <taxon>Chironomoidea</taxon>
        <taxon>Chironomidae</taxon>
        <taxon>Chironominae</taxon>
        <taxon>Chironomus</taxon>
    </lineage>
</organism>
<evidence type="ECO:0000259" key="7">
    <source>
        <dbReference type="PROSITE" id="PS50404"/>
    </source>
</evidence>
<feature type="domain" description="GST C-terminal" evidence="8">
    <location>
        <begin position="111"/>
        <end position="231"/>
    </location>
</feature>
<keyword evidence="10" id="KW-1185">Reference proteome</keyword>
<reference evidence="9" key="1">
    <citation type="submission" date="2022-01" db="EMBL/GenBank/DDBJ databases">
        <authorList>
            <person name="King R."/>
        </authorList>
    </citation>
    <scope>NUCLEOTIDE SEQUENCE</scope>
</reference>
<dbReference type="PROSITE" id="PS50405">
    <property type="entry name" value="GST_CTER"/>
    <property type="match status" value="1"/>
</dbReference>
<evidence type="ECO:0000259" key="8">
    <source>
        <dbReference type="PROSITE" id="PS50405"/>
    </source>
</evidence>
<dbReference type="FunFam" id="1.20.1050.10:FF:000007">
    <property type="entry name" value="Glutathione S-transferase 1-1"/>
    <property type="match status" value="1"/>
</dbReference>
<name>A0A9P0IIH5_9DIPT</name>
<dbReference type="Proteomes" id="UP001153620">
    <property type="component" value="Chromosome 1"/>
</dbReference>
<dbReference type="GO" id="GO:0004364">
    <property type="term" value="F:glutathione transferase activity"/>
    <property type="evidence" value="ECO:0007669"/>
    <property type="project" value="UniProtKB-EC"/>
</dbReference>
<reference evidence="9" key="2">
    <citation type="submission" date="2022-10" db="EMBL/GenBank/DDBJ databases">
        <authorList>
            <consortium name="ENA_rothamsted_submissions"/>
            <consortium name="culmorum"/>
            <person name="King R."/>
        </authorList>
    </citation>
    <scope>NUCLEOTIDE SEQUENCE</scope>
</reference>
<comment type="subunit">
    <text evidence="2">Homodimer.</text>
</comment>
<dbReference type="GO" id="GO:0006749">
    <property type="term" value="P:glutathione metabolic process"/>
    <property type="evidence" value="ECO:0007669"/>
    <property type="project" value="TreeGrafter"/>
</dbReference>
<dbReference type="InterPro" id="IPR004046">
    <property type="entry name" value="GST_C"/>
</dbReference>
<accession>A0A9P0IIH5</accession>
<gene>
    <name evidence="9" type="ORF">CHIRRI_LOCUS177</name>
</gene>
<dbReference type="PANTHER" id="PTHR43969:SF9">
    <property type="entry name" value="GLUTATHIONE S TRANSFERASE D10, ISOFORM A-RELATED"/>
    <property type="match status" value="1"/>
</dbReference>
<evidence type="ECO:0000313" key="10">
    <source>
        <dbReference type="Proteomes" id="UP001153620"/>
    </source>
</evidence>
<dbReference type="EMBL" id="OU895877">
    <property type="protein sequence ID" value="CAH1707327.1"/>
    <property type="molecule type" value="Genomic_DNA"/>
</dbReference>
<dbReference type="SUPFAM" id="SSF47616">
    <property type="entry name" value="GST C-terminal domain-like"/>
    <property type="match status" value="1"/>
</dbReference>
<dbReference type="InterPro" id="IPR010987">
    <property type="entry name" value="Glutathione-S-Trfase_C-like"/>
</dbReference>
<dbReference type="Pfam" id="PF00043">
    <property type="entry name" value="GST_C"/>
    <property type="match status" value="1"/>
</dbReference>
<comment type="similarity">
    <text evidence="1">Belongs to the GST superfamily. Theta family.</text>
</comment>
<dbReference type="InterPro" id="IPR036282">
    <property type="entry name" value="Glutathione-S-Trfase_C_sf"/>
</dbReference>
<evidence type="ECO:0000256" key="4">
    <source>
        <dbReference type="ARBA" id="ARBA00022679"/>
    </source>
</evidence>